<keyword evidence="4" id="KW-0281">Fimbrium</keyword>
<dbReference type="Proteomes" id="UP000255108">
    <property type="component" value="Unassembled WGS sequence"/>
</dbReference>
<keyword evidence="9" id="KW-1185">Reference proteome</keyword>
<dbReference type="NCBIfam" id="TIGR02532">
    <property type="entry name" value="IV_pilin_GFxxxE"/>
    <property type="match status" value="1"/>
</dbReference>
<dbReference type="InterPro" id="IPR012902">
    <property type="entry name" value="N_methyl_site"/>
</dbReference>
<sequence>MKNMQKGFSLIELMITVAIIGILSAIAIPSYANYQAKAKMAAGLAEVTPGKTVVEVKLNNGEIITNAAAIGLAANTNNCAITVEVANTGIVFVSCLMTNAPGRISLAKITWTRAVGGEWTCATTGILAGFEDLAPKTCKQV</sequence>
<dbReference type="SUPFAM" id="SSF54523">
    <property type="entry name" value="Pili subunits"/>
    <property type="match status" value="1"/>
</dbReference>
<dbReference type="RefSeq" id="WP_115228519.1">
    <property type="nucleotide sequence ID" value="NZ_CAWOLO010000020.1"/>
</dbReference>
<keyword evidence="5" id="KW-0812">Transmembrane</keyword>
<evidence type="ECO:0000256" key="5">
    <source>
        <dbReference type="SAM" id="Phobius"/>
    </source>
</evidence>
<evidence type="ECO:0000256" key="4">
    <source>
        <dbReference type="RuleBase" id="RU000389"/>
    </source>
</evidence>
<dbReference type="Pfam" id="PF07963">
    <property type="entry name" value="N_methyl"/>
    <property type="match status" value="1"/>
</dbReference>
<reference evidence="7 9" key="2">
    <citation type="submission" date="2019-03" db="EMBL/GenBank/DDBJ databases">
        <title>Genomic Encyclopedia of Type Strains, Phase IV (KMG-IV): sequencing the most valuable type-strain genomes for metagenomic binning, comparative biology and taxonomic classification.</title>
        <authorList>
            <person name="Goeker M."/>
        </authorList>
    </citation>
    <scope>NUCLEOTIDE SEQUENCE [LARGE SCALE GENOMIC DNA]</scope>
    <source>
        <strain evidence="7 9">DSM 3764</strain>
    </source>
</reference>
<accession>A0A377STQ4</accession>
<proteinExistence type="inferred from homology"/>
<dbReference type="InterPro" id="IPR045584">
    <property type="entry name" value="Pilin-like"/>
</dbReference>
<evidence type="ECO:0000256" key="3">
    <source>
        <dbReference type="ARBA" id="ARBA00023157"/>
    </source>
</evidence>
<dbReference type="PROSITE" id="PS00409">
    <property type="entry name" value="PROKAR_NTER_METHYL"/>
    <property type="match status" value="1"/>
</dbReference>
<protein>
    <submittedName>
        <fullName evidence="6">Pilin</fullName>
    </submittedName>
    <submittedName>
        <fullName evidence="7">Type IV pilus assembly protein PilA</fullName>
    </submittedName>
</protein>
<dbReference type="AlphaFoldDB" id="A0A377STQ4"/>
<evidence type="ECO:0000256" key="1">
    <source>
        <dbReference type="ARBA" id="ARBA00005233"/>
    </source>
</evidence>
<dbReference type="EMBL" id="SMBT01000020">
    <property type="protein sequence ID" value="TCU81645.1"/>
    <property type="molecule type" value="Genomic_DNA"/>
</dbReference>
<dbReference type="OrthoDB" id="8591513at2"/>
<keyword evidence="3" id="KW-1015">Disulfide bond</keyword>
<dbReference type="GO" id="GO:0009289">
    <property type="term" value="C:pilus"/>
    <property type="evidence" value="ECO:0007669"/>
    <property type="project" value="InterPro"/>
</dbReference>
<evidence type="ECO:0000313" key="6">
    <source>
        <dbReference type="EMBL" id="STR44755.1"/>
    </source>
</evidence>
<comment type="similarity">
    <text evidence="1 4">Belongs to the N-Me-Phe pilin family.</text>
</comment>
<dbReference type="Pfam" id="PF00114">
    <property type="entry name" value="Pilin"/>
    <property type="match status" value="1"/>
</dbReference>
<dbReference type="Gene3D" id="3.30.700.10">
    <property type="entry name" value="Glycoprotein, Type 4 Pilin"/>
    <property type="match status" value="1"/>
</dbReference>
<dbReference type="InterPro" id="IPR001082">
    <property type="entry name" value="Pilin"/>
</dbReference>
<dbReference type="EMBL" id="UGHR01000003">
    <property type="protein sequence ID" value="STR44755.1"/>
    <property type="molecule type" value="Genomic_DNA"/>
</dbReference>
<dbReference type="GO" id="GO:0007155">
    <property type="term" value="P:cell adhesion"/>
    <property type="evidence" value="ECO:0007669"/>
    <property type="project" value="InterPro"/>
</dbReference>
<keyword evidence="2" id="KW-0488">Methylation</keyword>
<reference evidence="6 8" key="1">
    <citation type="submission" date="2018-06" db="EMBL/GenBank/DDBJ databases">
        <authorList>
            <consortium name="Pathogen Informatics"/>
            <person name="Doyle S."/>
        </authorList>
    </citation>
    <scope>NUCLEOTIDE SEQUENCE [LARGE SCALE GENOMIC DNA]</scope>
    <source>
        <strain evidence="6 8">NCTC11159</strain>
    </source>
</reference>
<evidence type="ECO:0000313" key="9">
    <source>
        <dbReference type="Proteomes" id="UP000295794"/>
    </source>
</evidence>
<name>A0A377STQ4_9NEIS</name>
<gene>
    <name evidence="6" type="primary">pilE_2</name>
    <name evidence="7" type="ORF">EV682_12046</name>
    <name evidence="6" type="ORF">NCTC11159_03299</name>
</gene>
<organism evidence="6 8">
    <name type="scientific">Iodobacter fluviatilis</name>
    <dbReference type="NCBI Taxonomy" id="537"/>
    <lineage>
        <taxon>Bacteria</taxon>
        <taxon>Pseudomonadati</taxon>
        <taxon>Pseudomonadota</taxon>
        <taxon>Betaproteobacteria</taxon>
        <taxon>Neisseriales</taxon>
        <taxon>Chitinibacteraceae</taxon>
        <taxon>Iodobacter</taxon>
    </lineage>
</organism>
<evidence type="ECO:0000313" key="8">
    <source>
        <dbReference type="Proteomes" id="UP000255108"/>
    </source>
</evidence>
<keyword evidence="5" id="KW-1133">Transmembrane helix</keyword>
<evidence type="ECO:0000313" key="7">
    <source>
        <dbReference type="EMBL" id="TCU81645.1"/>
    </source>
</evidence>
<evidence type="ECO:0000256" key="2">
    <source>
        <dbReference type="ARBA" id="ARBA00022481"/>
    </source>
</evidence>
<keyword evidence="5" id="KW-0472">Membrane</keyword>
<dbReference type="Proteomes" id="UP000295794">
    <property type="component" value="Unassembled WGS sequence"/>
</dbReference>
<feature type="transmembrane region" description="Helical" evidence="5">
    <location>
        <begin position="7"/>
        <end position="32"/>
    </location>
</feature>